<gene>
    <name evidence="3" type="ORF">I303_03202</name>
    <name evidence="4" type="ORF">I303_103180</name>
</gene>
<feature type="region of interest" description="Disordered" evidence="2">
    <location>
        <begin position="43"/>
        <end position="62"/>
    </location>
</feature>
<dbReference type="VEuPathDB" id="FungiDB:I303_03202"/>
<feature type="coiled-coil region" evidence="1">
    <location>
        <begin position="64"/>
        <end position="98"/>
    </location>
</feature>
<evidence type="ECO:0000256" key="1">
    <source>
        <dbReference type="SAM" id="Coils"/>
    </source>
</evidence>
<dbReference type="RefSeq" id="XP_018265020.1">
    <property type="nucleotide sequence ID" value="XM_018406526.1"/>
</dbReference>
<dbReference type="AlphaFoldDB" id="A0A1A6AAV8"/>
<keyword evidence="5" id="KW-1185">Reference proteome</keyword>
<feature type="compositionally biased region" description="Acidic residues" evidence="2">
    <location>
        <begin position="110"/>
        <end position="123"/>
    </location>
</feature>
<evidence type="ECO:0000313" key="5">
    <source>
        <dbReference type="Proteomes" id="UP000078595"/>
    </source>
</evidence>
<feature type="region of interest" description="Disordered" evidence="2">
    <location>
        <begin position="102"/>
        <end position="156"/>
    </location>
</feature>
<keyword evidence="1" id="KW-0175">Coiled coil</keyword>
<feature type="compositionally biased region" description="Acidic residues" evidence="2">
    <location>
        <begin position="138"/>
        <end position="156"/>
    </location>
</feature>
<accession>A0A1A6AAV8</accession>
<organism evidence="3">
    <name type="scientific">Kwoniella dejecticola CBS 10117</name>
    <dbReference type="NCBI Taxonomy" id="1296121"/>
    <lineage>
        <taxon>Eukaryota</taxon>
        <taxon>Fungi</taxon>
        <taxon>Dikarya</taxon>
        <taxon>Basidiomycota</taxon>
        <taxon>Agaricomycotina</taxon>
        <taxon>Tremellomycetes</taxon>
        <taxon>Tremellales</taxon>
        <taxon>Cryptococcaceae</taxon>
        <taxon>Kwoniella</taxon>
    </lineage>
</organism>
<evidence type="ECO:0000313" key="3">
    <source>
        <dbReference type="EMBL" id="OBR87178.1"/>
    </source>
</evidence>
<dbReference type="EMBL" id="KI894029">
    <property type="protein sequence ID" value="OBR87178.1"/>
    <property type="molecule type" value="Genomic_DNA"/>
</dbReference>
<protein>
    <submittedName>
        <fullName evidence="3">Uncharacterized protein</fullName>
    </submittedName>
</protein>
<dbReference type="Proteomes" id="UP000078595">
    <property type="component" value="Chromosome 3"/>
</dbReference>
<name>A0A1A6AAV8_9TREE</name>
<dbReference type="KEGG" id="kdj:28966901"/>
<reference evidence="4" key="2">
    <citation type="submission" date="2013-07" db="EMBL/GenBank/DDBJ databases">
        <authorList>
            <consortium name="The Broad Institute Genome Sequencing Platform"/>
            <person name="Cuomo C."/>
            <person name="Litvintseva A."/>
            <person name="Chen Y."/>
            <person name="Heitman J."/>
            <person name="Sun S."/>
            <person name="Springer D."/>
            <person name="Dromer F."/>
            <person name="Young S.K."/>
            <person name="Zeng Q."/>
            <person name="Gargeya S."/>
            <person name="Fitzgerald M."/>
            <person name="Abouelleil A."/>
            <person name="Alvarado L."/>
            <person name="Berlin A.M."/>
            <person name="Chapman S.B."/>
            <person name="Dewar J."/>
            <person name="Goldberg J."/>
            <person name="Griggs A."/>
            <person name="Gujja S."/>
            <person name="Hansen M."/>
            <person name="Howarth C."/>
            <person name="Imamovic A."/>
            <person name="Larimer J."/>
            <person name="McCowan C."/>
            <person name="Murphy C."/>
            <person name="Pearson M."/>
            <person name="Priest M."/>
            <person name="Roberts A."/>
            <person name="Saif S."/>
            <person name="Shea T."/>
            <person name="Sykes S."/>
            <person name="Wortman J."/>
            <person name="Nusbaum C."/>
            <person name="Birren B."/>
        </authorList>
    </citation>
    <scope>NUCLEOTIDE SEQUENCE</scope>
    <source>
        <strain evidence="4">CBS 10117</strain>
    </source>
</reference>
<reference evidence="3" key="1">
    <citation type="submission" date="2013-07" db="EMBL/GenBank/DDBJ databases">
        <title>The Genome Sequence of Cryptococcus dejecticola CBS10117.</title>
        <authorList>
            <consortium name="The Broad Institute Genome Sequencing Platform"/>
            <person name="Cuomo C."/>
            <person name="Litvintseva A."/>
            <person name="Chen Y."/>
            <person name="Heitman J."/>
            <person name="Sun S."/>
            <person name="Springer D."/>
            <person name="Dromer F."/>
            <person name="Young S.K."/>
            <person name="Zeng Q."/>
            <person name="Gargeya S."/>
            <person name="Fitzgerald M."/>
            <person name="Abouelleil A."/>
            <person name="Alvarado L."/>
            <person name="Berlin A.M."/>
            <person name="Chapman S.B."/>
            <person name="Dewar J."/>
            <person name="Goldberg J."/>
            <person name="Griggs A."/>
            <person name="Gujja S."/>
            <person name="Hansen M."/>
            <person name="Howarth C."/>
            <person name="Imamovic A."/>
            <person name="Larimer J."/>
            <person name="McCowan C."/>
            <person name="Murphy C."/>
            <person name="Pearson M."/>
            <person name="Priest M."/>
            <person name="Roberts A."/>
            <person name="Saif S."/>
            <person name="Shea T."/>
            <person name="Sykes S."/>
            <person name="Wortman J."/>
            <person name="Nusbaum C."/>
            <person name="Birren B."/>
        </authorList>
    </citation>
    <scope>NUCLEOTIDE SEQUENCE [LARGE SCALE GENOMIC DNA]</scope>
    <source>
        <strain evidence="3">CBS 10117</strain>
    </source>
</reference>
<reference evidence="4" key="3">
    <citation type="submission" date="2024-02" db="EMBL/GenBank/DDBJ databases">
        <title>Comparative genomics of Cryptococcus and Kwoniella reveals pathogenesis evolution and contrasting modes of karyotype evolution via chromosome fusion or intercentromeric recombination.</title>
        <authorList>
            <person name="Coelho M.A."/>
            <person name="David-Palma M."/>
            <person name="Shea T."/>
            <person name="Bowers K."/>
            <person name="McGinley-Smith S."/>
            <person name="Mohammad A.W."/>
            <person name="Gnirke A."/>
            <person name="Yurkov A.M."/>
            <person name="Nowrousian M."/>
            <person name="Sun S."/>
            <person name="Cuomo C.A."/>
            <person name="Heitman J."/>
        </authorList>
    </citation>
    <scope>NUCLEOTIDE SEQUENCE</scope>
    <source>
        <strain evidence="4">CBS 10117</strain>
    </source>
</reference>
<dbReference type="GeneID" id="28966901"/>
<dbReference type="EMBL" id="CP144532">
    <property type="protein sequence ID" value="WWC60606.1"/>
    <property type="molecule type" value="Genomic_DNA"/>
</dbReference>
<evidence type="ECO:0000256" key="2">
    <source>
        <dbReference type="SAM" id="MobiDB-lite"/>
    </source>
</evidence>
<sequence>MSNERECSTCDNIITTQTCSPFFNALAYCNHCGTDKLRDSRYTLSQEDEYQEAKSDPEDAQQEYNRIANALDRASRELDAAQEKYNEASYALRQVQEQLRTSKKDCCQANEDDTDESDWEAENGTEHDNSNYLQAVAEGEEDEEDEENEEGEEDQA</sequence>
<evidence type="ECO:0000313" key="4">
    <source>
        <dbReference type="EMBL" id="WWC60606.1"/>
    </source>
</evidence>
<proteinExistence type="predicted"/>